<feature type="region of interest" description="Disordered" evidence="1">
    <location>
        <begin position="1"/>
        <end position="22"/>
    </location>
</feature>
<comment type="caution">
    <text evidence="3">The sequence shown here is derived from an EMBL/GenBank/DDBJ whole genome shotgun (WGS) entry which is preliminary data.</text>
</comment>
<feature type="transmembrane region" description="Helical" evidence="2">
    <location>
        <begin position="32"/>
        <end position="55"/>
    </location>
</feature>
<sequence>MLPGRGEGEGEGENQKHEKMRKEDTVKLIRKLWFYIILYYTTPFSLQLGFQVSLYKSNFLDREFRRKAAWRSNLS</sequence>
<organism evidence="3 4">
    <name type="scientific">Flemingia macrophylla</name>
    <dbReference type="NCBI Taxonomy" id="520843"/>
    <lineage>
        <taxon>Eukaryota</taxon>
        <taxon>Viridiplantae</taxon>
        <taxon>Streptophyta</taxon>
        <taxon>Embryophyta</taxon>
        <taxon>Tracheophyta</taxon>
        <taxon>Spermatophyta</taxon>
        <taxon>Magnoliopsida</taxon>
        <taxon>eudicotyledons</taxon>
        <taxon>Gunneridae</taxon>
        <taxon>Pentapetalae</taxon>
        <taxon>rosids</taxon>
        <taxon>fabids</taxon>
        <taxon>Fabales</taxon>
        <taxon>Fabaceae</taxon>
        <taxon>Papilionoideae</taxon>
        <taxon>50 kb inversion clade</taxon>
        <taxon>NPAAA clade</taxon>
        <taxon>indigoferoid/millettioid clade</taxon>
        <taxon>Phaseoleae</taxon>
        <taxon>Flemingia</taxon>
    </lineage>
</organism>
<evidence type="ECO:0000313" key="3">
    <source>
        <dbReference type="EMBL" id="KAL2332158.1"/>
    </source>
</evidence>
<evidence type="ECO:0000256" key="1">
    <source>
        <dbReference type="SAM" id="MobiDB-lite"/>
    </source>
</evidence>
<dbReference type="AlphaFoldDB" id="A0ABD1M8Q0"/>
<accession>A0ABD1M8Q0</accession>
<evidence type="ECO:0000313" key="4">
    <source>
        <dbReference type="Proteomes" id="UP001603857"/>
    </source>
</evidence>
<dbReference type="Proteomes" id="UP001603857">
    <property type="component" value="Unassembled WGS sequence"/>
</dbReference>
<keyword evidence="2" id="KW-0812">Transmembrane</keyword>
<protein>
    <recommendedName>
        <fullName evidence="5">Protein TIC 214</fullName>
    </recommendedName>
</protein>
<gene>
    <name evidence="3" type="ORF">Fmac_019739</name>
</gene>
<keyword evidence="2" id="KW-0472">Membrane</keyword>
<reference evidence="3 4" key="1">
    <citation type="submission" date="2024-08" db="EMBL/GenBank/DDBJ databases">
        <title>Insights into the chromosomal genome structure of Flemingia macrophylla.</title>
        <authorList>
            <person name="Ding Y."/>
            <person name="Zhao Y."/>
            <person name="Bi W."/>
            <person name="Wu M."/>
            <person name="Zhao G."/>
            <person name="Gong Y."/>
            <person name="Li W."/>
            <person name="Zhang P."/>
        </authorList>
    </citation>
    <scope>NUCLEOTIDE SEQUENCE [LARGE SCALE GENOMIC DNA]</scope>
    <source>
        <strain evidence="3">DYQJB</strain>
        <tissue evidence="3">Leaf</tissue>
    </source>
</reference>
<evidence type="ECO:0000256" key="2">
    <source>
        <dbReference type="SAM" id="Phobius"/>
    </source>
</evidence>
<evidence type="ECO:0008006" key="5">
    <source>
        <dbReference type="Google" id="ProtNLM"/>
    </source>
</evidence>
<proteinExistence type="predicted"/>
<keyword evidence="4" id="KW-1185">Reference proteome</keyword>
<feature type="compositionally biased region" description="Basic and acidic residues" evidence="1">
    <location>
        <begin position="13"/>
        <end position="22"/>
    </location>
</feature>
<dbReference type="EMBL" id="JBGMDY010000006">
    <property type="protein sequence ID" value="KAL2332158.1"/>
    <property type="molecule type" value="Genomic_DNA"/>
</dbReference>
<name>A0ABD1M8Q0_9FABA</name>
<keyword evidence="2" id="KW-1133">Transmembrane helix</keyword>